<evidence type="ECO:0000313" key="3">
    <source>
        <dbReference type="Proteomes" id="UP001500630"/>
    </source>
</evidence>
<reference evidence="3" key="1">
    <citation type="journal article" date="2019" name="Int. J. Syst. Evol. Microbiol.">
        <title>The Global Catalogue of Microorganisms (GCM) 10K type strain sequencing project: providing services to taxonomists for standard genome sequencing and annotation.</title>
        <authorList>
            <consortium name="The Broad Institute Genomics Platform"/>
            <consortium name="The Broad Institute Genome Sequencing Center for Infectious Disease"/>
            <person name="Wu L."/>
            <person name="Ma J."/>
        </authorList>
    </citation>
    <scope>NUCLEOTIDE SEQUENCE [LARGE SCALE GENOMIC DNA]</scope>
    <source>
        <strain evidence="3">JCM 17326</strain>
    </source>
</reference>
<gene>
    <name evidence="2" type="ORF">GCM10022419_046360</name>
</gene>
<feature type="region of interest" description="Disordered" evidence="1">
    <location>
        <begin position="1"/>
        <end position="25"/>
    </location>
</feature>
<accession>A0ABP6X2G5</accession>
<organism evidence="2 3">
    <name type="scientific">Nonomuraea rosea</name>
    <dbReference type="NCBI Taxonomy" id="638574"/>
    <lineage>
        <taxon>Bacteria</taxon>
        <taxon>Bacillati</taxon>
        <taxon>Actinomycetota</taxon>
        <taxon>Actinomycetes</taxon>
        <taxon>Streptosporangiales</taxon>
        <taxon>Streptosporangiaceae</taxon>
        <taxon>Nonomuraea</taxon>
    </lineage>
</organism>
<sequence length="155" mass="16393">MADGRPRSVNAGGRRNDPQACESDQAACSSSMKAAARAGAQGQEAAQETQACAESTWCASSAPAALVKYVSLSGSVAMWVVPRRTAISITLTRSGFRRAPTFSPAALARWRRTTQSGGDLSHMNGRTRGAAHTPDEGPIPLSRTTLSRPRRRPAQ</sequence>
<protein>
    <submittedName>
        <fullName evidence="2">Uncharacterized protein</fullName>
    </submittedName>
</protein>
<keyword evidence="3" id="KW-1185">Reference proteome</keyword>
<evidence type="ECO:0000256" key="1">
    <source>
        <dbReference type="SAM" id="MobiDB-lite"/>
    </source>
</evidence>
<name>A0ABP6X2G5_9ACTN</name>
<evidence type="ECO:0000313" key="2">
    <source>
        <dbReference type="EMBL" id="GAA3560446.1"/>
    </source>
</evidence>
<comment type="caution">
    <text evidence="2">The sequence shown here is derived from an EMBL/GenBank/DDBJ whole genome shotgun (WGS) entry which is preliminary data.</text>
</comment>
<feature type="region of interest" description="Disordered" evidence="1">
    <location>
        <begin position="113"/>
        <end position="155"/>
    </location>
</feature>
<dbReference type="Proteomes" id="UP001500630">
    <property type="component" value="Unassembled WGS sequence"/>
</dbReference>
<proteinExistence type="predicted"/>
<dbReference type="EMBL" id="BAABDQ010000009">
    <property type="protein sequence ID" value="GAA3560446.1"/>
    <property type="molecule type" value="Genomic_DNA"/>
</dbReference>